<dbReference type="AlphaFoldDB" id="A0A7D6VDM6"/>
<keyword evidence="3" id="KW-1185">Reference proteome</keyword>
<protein>
    <submittedName>
        <fullName evidence="2">DUF1737 domain-containing protein</fullName>
    </submittedName>
</protein>
<dbReference type="Pfam" id="PF08410">
    <property type="entry name" value="DUF1737"/>
    <property type="match status" value="1"/>
</dbReference>
<sequence length="58" mass="6353">MTETPRLRYRLITGPDDATFCERISGLLAEGYRLHGSPSVTFNGTNVIAAQAVVLDEE</sequence>
<reference evidence="2 3" key="1">
    <citation type="submission" date="2020-07" db="EMBL/GenBank/DDBJ databases">
        <authorList>
            <person name="Zhuang K."/>
            <person name="Ran Y."/>
        </authorList>
    </citation>
    <scope>NUCLEOTIDE SEQUENCE [LARGE SCALE GENOMIC DNA]</scope>
    <source>
        <strain evidence="2 3">WCH-YHL-001</strain>
    </source>
</reference>
<proteinExistence type="predicted"/>
<dbReference type="InterPro" id="IPR013619">
    <property type="entry name" value="DUF1737"/>
</dbReference>
<evidence type="ECO:0000259" key="1">
    <source>
        <dbReference type="Pfam" id="PF08410"/>
    </source>
</evidence>
<name>A0A7D6VDM6_9NOCA</name>
<evidence type="ECO:0000313" key="2">
    <source>
        <dbReference type="EMBL" id="QLY29955.1"/>
    </source>
</evidence>
<dbReference type="Proteomes" id="UP000515512">
    <property type="component" value="Chromosome"/>
</dbReference>
<dbReference type="RefSeq" id="WP_181581155.1">
    <property type="nucleotide sequence ID" value="NZ_CP059399.1"/>
</dbReference>
<dbReference type="EMBL" id="CP059399">
    <property type="protein sequence ID" value="QLY29955.1"/>
    <property type="molecule type" value="Genomic_DNA"/>
</dbReference>
<gene>
    <name evidence="2" type="ORF">H0264_32900</name>
</gene>
<dbReference type="KEGG" id="nhu:H0264_32900"/>
<organism evidence="2 3">
    <name type="scientific">Nocardia huaxiensis</name>
    <dbReference type="NCBI Taxonomy" id="2755382"/>
    <lineage>
        <taxon>Bacteria</taxon>
        <taxon>Bacillati</taxon>
        <taxon>Actinomycetota</taxon>
        <taxon>Actinomycetes</taxon>
        <taxon>Mycobacteriales</taxon>
        <taxon>Nocardiaceae</taxon>
        <taxon>Nocardia</taxon>
    </lineage>
</organism>
<accession>A0A7D6VDM6</accession>
<feature type="domain" description="DUF1737" evidence="1">
    <location>
        <begin position="8"/>
        <end position="54"/>
    </location>
</feature>
<evidence type="ECO:0000313" key="3">
    <source>
        <dbReference type="Proteomes" id="UP000515512"/>
    </source>
</evidence>